<sequence>MRPLLLVVFGFIVISFISCRNDFEFSPSTGGLEFSRDTIYLDTVFTNVSSSTYMLKVYNKSNKDISIPSIRLGKGLESKYRITVDGLVGQDNRIFTNVELLAKDSLFVFIETTAGIADANPGDFLYTDQIEFHNIASVTPQTVELVTLIQDAYFLYPQRFENGTTETLPIGEDEIYGFFLDENDPINGNELFWNNSKPYVIYGYAAVPSNQTLTVEAGARIHFHSGSGLIVGNNASIKVNGLPVTDETQPLQNQVIFEGDRLEPFFEDVAGQWGTIWLTQGSKENEFNNCIIKNATVGLFVTGNTGLSNIAPDVKLSNVQIYNSSNVGILSRTGYITGENVVINRAGQVSLACSYGGSYEFTHCTFNNSFPNARQVSVIIDNYIEGAIPETQPLVKATFQNSIIYGSNQIQMLIVKEGSDTFNYFFDHCLIKFNNISNPFTNNPLYQFATDTAHYNEVYLATNSSLFNPNYFNANSNKLFIDETSGVIGKGSNAFYIEKDILNRTRSTPPDLGAYQNAPFPE</sequence>
<organism evidence="1 2">
    <name type="scientific">Flavobacterium orientale</name>
    <dbReference type="NCBI Taxonomy" id="1756020"/>
    <lineage>
        <taxon>Bacteria</taxon>
        <taxon>Pseudomonadati</taxon>
        <taxon>Bacteroidota</taxon>
        <taxon>Flavobacteriia</taxon>
        <taxon>Flavobacteriales</taxon>
        <taxon>Flavobacteriaceae</taxon>
        <taxon>Flavobacterium</taxon>
    </lineage>
</organism>
<evidence type="ECO:0008006" key="3">
    <source>
        <dbReference type="Google" id="ProtNLM"/>
    </source>
</evidence>
<accession>A0A916XZH1</accession>
<dbReference type="Proteomes" id="UP000625735">
    <property type="component" value="Unassembled WGS sequence"/>
</dbReference>
<keyword evidence="2" id="KW-1185">Reference proteome</keyword>
<comment type="caution">
    <text evidence="1">The sequence shown here is derived from an EMBL/GenBank/DDBJ whole genome shotgun (WGS) entry which is preliminary data.</text>
</comment>
<reference evidence="1" key="1">
    <citation type="journal article" date="2014" name="Int. J. Syst. Evol. Microbiol.">
        <title>Complete genome sequence of Corynebacterium casei LMG S-19264T (=DSM 44701T), isolated from a smear-ripened cheese.</title>
        <authorList>
            <consortium name="US DOE Joint Genome Institute (JGI-PGF)"/>
            <person name="Walter F."/>
            <person name="Albersmeier A."/>
            <person name="Kalinowski J."/>
            <person name="Ruckert C."/>
        </authorList>
    </citation>
    <scope>NUCLEOTIDE SEQUENCE</scope>
    <source>
        <strain evidence="1">CGMCC 1.12506</strain>
    </source>
</reference>
<reference evidence="1" key="2">
    <citation type="submission" date="2020-09" db="EMBL/GenBank/DDBJ databases">
        <authorList>
            <person name="Sun Q."/>
            <person name="Zhou Y."/>
        </authorList>
    </citation>
    <scope>NUCLEOTIDE SEQUENCE</scope>
    <source>
        <strain evidence="1">CGMCC 1.12506</strain>
    </source>
</reference>
<evidence type="ECO:0000313" key="1">
    <source>
        <dbReference type="EMBL" id="GGD24202.1"/>
    </source>
</evidence>
<dbReference type="EMBL" id="BMFG01000004">
    <property type="protein sequence ID" value="GGD24202.1"/>
    <property type="molecule type" value="Genomic_DNA"/>
</dbReference>
<name>A0A916XZH1_9FLAO</name>
<dbReference type="PROSITE" id="PS51257">
    <property type="entry name" value="PROKAR_LIPOPROTEIN"/>
    <property type="match status" value="1"/>
</dbReference>
<dbReference type="AlphaFoldDB" id="A0A916XZH1"/>
<evidence type="ECO:0000313" key="2">
    <source>
        <dbReference type="Proteomes" id="UP000625735"/>
    </source>
</evidence>
<gene>
    <name evidence="1" type="ORF">GCM10011343_12980</name>
</gene>
<dbReference type="RefSeq" id="WP_188361736.1">
    <property type="nucleotide sequence ID" value="NZ_BMFG01000004.1"/>
</dbReference>
<protein>
    <recommendedName>
        <fullName evidence="3">Right handed beta helix region</fullName>
    </recommendedName>
</protein>
<proteinExistence type="predicted"/>